<dbReference type="Pfam" id="PF10722">
    <property type="entry name" value="YbjN"/>
    <property type="match status" value="1"/>
</dbReference>
<dbReference type="Proteomes" id="UP001595607">
    <property type="component" value="Unassembled WGS sequence"/>
</dbReference>
<sequence>MFRILAILAAFAASVASAQIPAKLARTLLPDVSAETIRPVLRQQGLTPETQTISGRDVLVLRSDRHAIILQPRVCNPKCTGLLMITLMEGSAPSHLVNDFNQETPPTMAYTQNGATVLSRYLIADHGITAGTLLVNIGVFDETVRKWLSNQRASSLSVSLAEQGPAPEIDTETRELLSEIRRRPELISGRIQSAY</sequence>
<dbReference type="EMBL" id="JBHRVA010000002">
    <property type="protein sequence ID" value="MFC3301532.1"/>
    <property type="molecule type" value="Genomic_DNA"/>
</dbReference>
<dbReference type="RefSeq" id="WP_189572696.1">
    <property type="nucleotide sequence ID" value="NZ_BMXU01000001.1"/>
</dbReference>
<evidence type="ECO:0000313" key="2">
    <source>
        <dbReference type="EMBL" id="MFC3301532.1"/>
    </source>
</evidence>
<feature type="signal peptide" evidence="1">
    <location>
        <begin position="1"/>
        <end position="18"/>
    </location>
</feature>
<accession>A0ABV7M9S3</accession>
<gene>
    <name evidence="2" type="ORF">ACFONP_02150</name>
</gene>
<name>A0ABV7M9S3_9PROT</name>
<organism evidence="2 3">
    <name type="scientific">Parvularcula lutaonensis</name>
    <dbReference type="NCBI Taxonomy" id="491923"/>
    <lineage>
        <taxon>Bacteria</taxon>
        <taxon>Pseudomonadati</taxon>
        <taxon>Pseudomonadota</taxon>
        <taxon>Alphaproteobacteria</taxon>
        <taxon>Parvularculales</taxon>
        <taxon>Parvularculaceae</taxon>
        <taxon>Parvularcula</taxon>
    </lineage>
</organism>
<keyword evidence="1" id="KW-0732">Signal</keyword>
<evidence type="ECO:0000313" key="3">
    <source>
        <dbReference type="Proteomes" id="UP001595607"/>
    </source>
</evidence>
<comment type="caution">
    <text evidence="2">The sequence shown here is derived from an EMBL/GenBank/DDBJ whole genome shotgun (WGS) entry which is preliminary data.</text>
</comment>
<evidence type="ECO:0000256" key="1">
    <source>
        <dbReference type="SAM" id="SignalP"/>
    </source>
</evidence>
<feature type="chain" id="PRO_5047420544" evidence="1">
    <location>
        <begin position="19"/>
        <end position="195"/>
    </location>
</feature>
<protein>
    <submittedName>
        <fullName evidence="2">YbjN domain-containing protein</fullName>
    </submittedName>
</protein>
<reference evidence="3" key="1">
    <citation type="journal article" date="2019" name="Int. J. Syst. Evol. Microbiol.">
        <title>The Global Catalogue of Microorganisms (GCM) 10K type strain sequencing project: providing services to taxonomists for standard genome sequencing and annotation.</title>
        <authorList>
            <consortium name="The Broad Institute Genomics Platform"/>
            <consortium name="The Broad Institute Genome Sequencing Center for Infectious Disease"/>
            <person name="Wu L."/>
            <person name="Ma J."/>
        </authorList>
    </citation>
    <scope>NUCLEOTIDE SEQUENCE [LARGE SCALE GENOMIC DNA]</scope>
    <source>
        <strain evidence="3">KCTC 22245</strain>
    </source>
</reference>
<keyword evidence="3" id="KW-1185">Reference proteome</keyword>
<proteinExistence type="predicted"/>
<dbReference type="InterPro" id="IPR019660">
    <property type="entry name" value="Put_sensory_transdc_reg_YbjN"/>
</dbReference>